<dbReference type="RefSeq" id="WP_177169921.1">
    <property type="nucleotide sequence ID" value="NZ_FOAA01000010.1"/>
</dbReference>
<keyword evidence="13" id="KW-0003">3Fe-4S</keyword>
<evidence type="ECO:0000259" key="15">
    <source>
        <dbReference type="PROSITE" id="PS51278"/>
    </source>
</evidence>
<comment type="similarity">
    <text evidence="3">Belongs to the glutamate synthase family.</text>
</comment>
<evidence type="ECO:0000256" key="3">
    <source>
        <dbReference type="ARBA" id="ARBA00009716"/>
    </source>
</evidence>
<keyword evidence="17" id="KW-1185">Reference proteome</keyword>
<dbReference type="STRING" id="1396821.SAMN05444515_1101"/>
<dbReference type="GO" id="GO:0015930">
    <property type="term" value="F:glutamate synthase activity"/>
    <property type="evidence" value="ECO:0007669"/>
    <property type="project" value="TreeGrafter"/>
</dbReference>
<keyword evidence="11" id="KW-0411">Iron-sulfur</keyword>
<keyword evidence="9" id="KW-0560">Oxidoreductase</keyword>
<evidence type="ECO:0000313" key="16">
    <source>
        <dbReference type="EMBL" id="SEL12989.1"/>
    </source>
</evidence>
<dbReference type="EMBL" id="FOAA01000010">
    <property type="protein sequence ID" value="SEL12989.1"/>
    <property type="molecule type" value="Genomic_DNA"/>
</dbReference>
<evidence type="ECO:0000256" key="13">
    <source>
        <dbReference type="ARBA" id="ARBA00023291"/>
    </source>
</evidence>
<feature type="domain" description="Glutamine amidotransferase type-2" evidence="15">
    <location>
        <begin position="31"/>
        <end position="301"/>
    </location>
</feature>
<dbReference type="GO" id="GO:0019676">
    <property type="term" value="P:ammonia assimilation cycle"/>
    <property type="evidence" value="ECO:0007669"/>
    <property type="project" value="TreeGrafter"/>
</dbReference>
<keyword evidence="12" id="KW-0314">Glutamate biosynthesis</keyword>
<keyword evidence="10" id="KW-0408">Iron</keyword>
<comment type="pathway">
    <text evidence="14">Amino-acid biosynthesis.</text>
</comment>
<comment type="cofactor">
    <cofactor evidence="2">
        <name>[3Fe-4S] cluster</name>
        <dbReference type="ChEBI" id="CHEBI:21137"/>
    </cofactor>
</comment>
<keyword evidence="7" id="KW-0479">Metal-binding</keyword>
<dbReference type="Gene3D" id="3.60.20.10">
    <property type="entry name" value="Glutamine Phosphoribosylpyrophosphate, subunit 1, domain 1"/>
    <property type="match status" value="1"/>
</dbReference>
<keyword evidence="6" id="KW-0288">FMN</keyword>
<protein>
    <submittedName>
        <fullName evidence="16">Glutamate synthase (NADPH/NADH) large chain</fullName>
    </submittedName>
</protein>
<sequence length="301" mass="33656">MAVFPNPHHGPIARVDDSTQEGLRVHQHAACGVGVLAHLDGHASHELIEDGFECLENLDHRGARGAEENTGDGAGMLLQKPHAFLSTLVPGLGDPDDYGVAQVFMPRDGDHRAAIRTLIARRCQAEGFDLIGWRQVPTQNEGLGQTALNSEPQTWQCFVRPKQALEPKAMDVRLYVLRRAIENEVLYRNLVGAGQQTFYICSLSRTTVVYKGLLTCGQFRCYFPDLSDTRVTSSLVLVHALRMLIPEAWEKHPGLAADRRDSYEYHSTVPSYLPKTIQKYLNRFSADFLLHRGRFHSDLAT</sequence>
<evidence type="ECO:0000256" key="5">
    <source>
        <dbReference type="ARBA" id="ARBA00022630"/>
    </source>
</evidence>
<dbReference type="PANTHER" id="PTHR11938">
    <property type="entry name" value="FAD NADPH DEHYDROGENASE/OXIDOREDUCTASE"/>
    <property type="match status" value="1"/>
</dbReference>
<gene>
    <name evidence="16" type="ORF">SAMN05444515_1101</name>
</gene>
<dbReference type="AlphaFoldDB" id="A0A1H7MPI7"/>
<evidence type="ECO:0000256" key="4">
    <source>
        <dbReference type="ARBA" id="ARBA00022605"/>
    </source>
</evidence>
<dbReference type="GO" id="GO:0051538">
    <property type="term" value="F:3 iron, 4 sulfur cluster binding"/>
    <property type="evidence" value="ECO:0007669"/>
    <property type="project" value="UniProtKB-KW"/>
</dbReference>
<dbReference type="Pfam" id="PF00310">
    <property type="entry name" value="GATase_2"/>
    <property type="match status" value="1"/>
</dbReference>
<dbReference type="PANTHER" id="PTHR11938:SF133">
    <property type="entry name" value="GLUTAMATE SYNTHASE (NADH)"/>
    <property type="match status" value="1"/>
</dbReference>
<dbReference type="InterPro" id="IPR017932">
    <property type="entry name" value="GATase_2_dom"/>
</dbReference>
<keyword evidence="5" id="KW-0285">Flavoprotein</keyword>
<evidence type="ECO:0000256" key="14">
    <source>
        <dbReference type="ARBA" id="ARBA00029440"/>
    </source>
</evidence>
<evidence type="ECO:0000256" key="10">
    <source>
        <dbReference type="ARBA" id="ARBA00023004"/>
    </source>
</evidence>
<comment type="cofactor">
    <cofactor evidence="1">
        <name>FMN</name>
        <dbReference type="ChEBI" id="CHEBI:58210"/>
    </cofactor>
</comment>
<name>A0A1H7MPI7_9GAMM</name>
<evidence type="ECO:0000256" key="2">
    <source>
        <dbReference type="ARBA" id="ARBA00001927"/>
    </source>
</evidence>
<dbReference type="InterPro" id="IPR029055">
    <property type="entry name" value="Ntn_hydrolases_N"/>
</dbReference>
<evidence type="ECO:0000256" key="7">
    <source>
        <dbReference type="ARBA" id="ARBA00022723"/>
    </source>
</evidence>
<organism evidence="16 17">
    <name type="scientific">Ectothiorhodospira marina</name>
    <dbReference type="NCBI Taxonomy" id="1396821"/>
    <lineage>
        <taxon>Bacteria</taxon>
        <taxon>Pseudomonadati</taxon>
        <taxon>Pseudomonadota</taxon>
        <taxon>Gammaproteobacteria</taxon>
        <taxon>Chromatiales</taxon>
        <taxon>Ectothiorhodospiraceae</taxon>
        <taxon>Ectothiorhodospira</taxon>
    </lineage>
</organism>
<proteinExistence type="inferred from homology"/>
<evidence type="ECO:0000256" key="8">
    <source>
        <dbReference type="ARBA" id="ARBA00022962"/>
    </source>
</evidence>
<evidence type="ECO:0000256" key="11">
    <source>
        <dbReference type="ARBA" id="ARBA00023014"/>
    </source>
</evidence>
<keyword evidence="4" id="KW-0028">Amino-acid biosynthesis</keyword>
<evidence type="ECO:0000313" key="17">
    <source>
        <dbReference type="Proteomes" id="UP000199256"/>
    </source>
</evidence>
<reference evidence="17" key="1">
    <citation type="submission" date="2016-10" db="EMBL/GenBank/DDBJ databases">
        <authorList>
            <person name="Varghese N."/>
            <person name="Submissions S."/>
        </authorList>
    </citation>
    <scope>NUCLEOTIDE SEQUENCE [LARGE SCALE GENOMIC DNA]</scope>
    <source>
        <strain evidence="17">DSM 241</strain>
    </source>
</reference>
<dbReference type="SUPFAM" id="SSF56235">
    <property type="entry name" value="N-terminal nucleophile aminohydrolases (Ntn hydrolases)"/>
    <property type="match status" value="1"/>
</dbReference>
<dbReference type="PROSITE" id="PS51278">
    <property type="entry name" value="GATASE_TYPE_2"/>
    <property type="match status" value="1"/>
</dbReference>
<keyword evidence="8" id="KW-0315">Glutamine amidotransferase</keyword>
<dbReference type="GO" id="GO:0006537">
    <property type="term" value="P:glutamate biosynthetic process"/>
    <property type="evidence" value="ECO:0007669"/>
    <property type="project" value="UniProtKB-KW"/>
</dbReference>
<evidence type="ECO:0000256" key="1">
    <source>
        <dbReference type="ARBA" id="ARBA00001917"/>
    </source>
</evidence>
<dbReference type="GO" id="GO:0046872">
    <property type="term" value="F:metal ion binding"/>
    <property type="evidence" value="ECO:0007669"/>
    <property type="project" value="UniProtKB-KW"/>
</dbReference>
<evidence type="ECO:0000256" key="6">
    <source>
        <dbReference type="ARBA" id="ARBA00022643"/>
    </source>
</evidence>
<evidence type="ECO:0000256" key="9">
    <source>
        <dbReference type="ARBA" id="ARBA00023002"/>
    </source>
</evidence>
<dbReference type="Proteomes" id="UP000199256">
    <property type="component" value="Unassembled WGS sequence"/>
</dbReference>
<dbReference type="InterPro" id="IPR050711">
    <property type="entry name" value="ET-N_metabolism_enzyme"/>
</dbReference>
<evidence type="ECO:0000256" key="12">
    <source>
        <dbReference type="ARBA" id="ARBA00023164"/>
    </source>
</evidence>
<accession>A0A1H7MPI7</accession>